<dbReference type="InterPro" id="IPR038670">
    <property type="entry name" value="HslJ-like_sf"/>
</dbReference>
<dbReference type="InterPro" id="IPR053147">
    <property type="entry name" value="Hsp_HslJ-like"/>
</dbReference>
<reference evidence="3 4" key="1">
    <citation type="submission" date="2014-06" db="EMBL/GenBank/DDBJ databases">
        <title>Shewanella sp. YQH10.</title>
        <authorList>
            <person name="Liu Y."/>
            <person name="Zeng R."/>
        </authorList>
    </citation>
    <scope>NUCLEOTIDE SEQUENCE [LARGE SCALE GENOMIC DNA]</scope>
    <source>
        <strain evidence="3 4">YQH10</strain>
    </source>
</reference>
<dbReference type="EMBL" id="JPEO01000006">
    <property type="protein sequence ID" value="KFZ37409.1"/>
    <property type="molecule type" value="Genomic_DNA"/>
</dbReference>
<dbReference type="AlphaFoldDB" id="A0A094JHA6"/>
<organism evidence="3 4">
    <name type="scientific">Shewanella mangrovi</name>
    <dbReference type="NCBI Taxonomy" id="1515746"/>
    <lineage>
        <taxon>Bacteria</taxon>
        <taxon>Pseudomonadati</taxon>
        <taxon>Pseudomonadota</taxon>
        <taxon>Gammaproteobacteria</taxon>
        <taxon>Alteromonadales</taxon>
        <taxon>Shewanellaceae</taxon>
        <taxon>Shewanella</taxon>
    </lineage>
</organism>
<dbReference type="PANTHER" id="PTHR35535:SF1">
    <property type="entry name" value="HEAT SHOCK PROTEIN HSLJ"/>
    <property type="match status" value="1"/>
</dbReference>
<feature type="domain" description="DUF306" evidence="2">
    <location>
        <begin position="31"/>
        <end position="133"/>
    </location>
</feature>
<name>A0A094JHA6_9GAMM</name>
<protein>
    <recommendedName>
        <fullName evidence="2">DUF306 domain-containing protein</fullName>
    </recommendedName>
</protein>
<sequence>MQKAVVVMALVGLISACQSNISGPQLAADLLGKWHINAINQQATLNYSTAYLAFSADGVLSGNNSCNQFGGHYQLQGNQLNLNAEQGTLKACVDALMQQEQQFSQVLPRITQLHMQDDKLTLLDAKRHPILQLTRIQ</sequence>
<dbReference type="STRING" id="1515746.HR45_10335"/>
<feature type="chain" id="PRO_5001905265" description="DUF306 domain-containing protein" evidence="1">
    <location>
        <begin position="28"/>
        <end position="137"/>
    </location>
</feature>
<keyword evidence="1" id="KW-0732">Signal</keyword>
<dbReference type="Proteomes" id="UP000029264">
    <property type="component" value="Unassembled WGS sequence"/>
</dbReference>
<dbReference type="Gene3D" id="2.40.128.270">
    <property type="match status" value="1"/>
</dbReference>
<dbReference type="eggNOG" id="COG3187">
    <property type="taxonomic scope" value="Bacteria"/>
</dbReference>
<feature type="signal peptide" evidence="1">
    <location>
        <begin position="1"/>
        <end position="27"/>
    </location>
</feature>
<dbReference type="Pfam" id="PF03724">
    <property type="entry name" value="META"/>
    <property type="match status" value="1"/>
</dbReference>
<accession>A0A094JHA6</accession>
<gene>
    <name evidence="3" type="ORF">HR45_10335</name>
</gene>
<evidence type="ECO:0000259" key="2">
    <source>
        <dbReference type="Pfam" id="PF03724"/>
    </source>
</evidence>
<dbReference type="InterPro" id="IPR005184">
    <property type="entry name" value="DUF306_Meta_HslJ"/>
</dbReference>
<evidence type="ECO:0000313" key="4">
    <source>
        <dbReference type="Proteomes" id="UP000029264"/>
    </source>
</evidence>
<evidence type="ECO:0000313" key="3">
    <source>
        <dbReference type="EMBL" id="KFZ37409.1"/>
    </source>
</evidence>
<comment type="caution">
    <text evidence="3">The sequence shown here is derived from an EMBL/GenBank/DDBJ whole genome shotgun (WGS) entry which is preliminary data.</text>
</comment>
<dbReference type="PROSITE" id="PS51257">
    <property type="entry name" value="PROKAR_LIPOPROTEIN"/>
    <property type="match status" value="1"/>
</dbReference>
<keyword evidence="4" id="KW-1185">Reference proteome</keyword>
<proteinExistence type="predicted"/>
<dbReference type="PANTHER" id="PTHR35535">
    <property type="entry name" value="HEAT SHOCK PROTEIN HSLJ"/>
    <property type="match status" value="1"/>
</dbReference>
<dbReference type="OrthoDB" id="5348860at2"/>
<evidence type="ECO:0000256" key="1">
    <source>
        <dbReference type="SAM" id="SignalP"/>
    </source>
</evidence>